<dbReference type="InterPro" id="IPR007462">
    <property type="entry name" value="COV1-like"/>
</dbReference>
<dbReference type="Pfam" id="PF04367">
    <property type="entry name" value="DUF502"/>
    <property type="match status" value="1"/>
</dbReference>
<dbReference type="AlphaFoldDB" id="A0A381ZS90"/>
<sequence length="197" mass="21786">MSPIIQNLKSKIFAGIAALFPIYLTYIVLKFLFVTLEKISAPMLKKIEFEIPGLGILLTLILIYLLGLVVTNFLGRKIFNLGERILTKVPIVNTIYTTLKQITDTFTKGTAETFEGAVYIQYPREGLWTMAFISGESTSEDGVPYYHLFVPTTPNPTSGFFLMIPQADTIPTGMSVEEGLKTIISGGMLAPEENPLP</sequence>
<dbReference type="EMBL" id="UINC01022455">
    <property type="protein sequence ID" value="SVA92100.1"/>
    <property type="molecule type" value="Genomic_DNA"/>
</dbReference>
<protein>
    <recommendedName>
        <fullName evidence="3">DUF502 domain-containing protein</fullName>
    </recommendedName>
</protein>
<keyword evidence="1" id="KW-1133">Transmembrane helix</keyword>
<accession>A0A381ZS90</accession>
<keyword evidence="1" id="KW-0472">Membrane</keyword>
<evidence type="ECO:0000256" key="1">
    <source>
        <dbReference type="SAM" id="Phobius"/>
    </source>
</evidence>
<reference evidence="2" key="1">
    <citation type="submission" date="2018-05" db="EMBL/GenBank/DDBJ databases">
        <authorList>
            <person name="Lanie J.A."/>
            <person name="Ng W.-L."/>
            <person name="Kazmierczak K.M."/>
            <person name="Andrzejewski T.M."/>
            <person name="Davidsen T.M."/>
            <person name="Wayne K.J."/>
            <person name="Tettelin H."/>
            <person name="Glass J.I."/>
            <person name="Rusch D."/>
            <person name="Podicherti R."/>
            <person name="Tsui H.-C.T."/>
            <person name="Winkler M.E."/>
        </authorList>
    </citation>
    <scope>NUCLEOTIDE SEQUENCE</scope>
</reference>
<dbReference type="PANTHER" id="PTHR31876:SF26">
    <property type="entry name" value="PROTEIN LIKE COV 2"/>
    <property type="match status" value="1"/>
</dbReference>
<name>A0A381ZS90_9ZZZZ</name>
<gene>
    <name evidence="2" type="ORF">METZ01_LOCUS144954</name>
</gene>
<dbReference type="PANTHER" id="PTHR31876">
    <property type="entry name" value="COV-LIKE PROTEIN 1"/>
    <property type="match status" value="1"/>
</dbReference>
<feature type="transmembrane region" description="Helical" evidence="1">
    <location>
        <begin position="12"/>
        <end position="33"/>
    </location>
</feature>
<organism evidence="2">
    <name type="scientific">marine metagenome</name>
    <dbReference type="NCBI Taxonomy" id="408172"/>
    <lineage>
        <taxon>unclassified sequences</taxon>
        <taxon>metagenomes</taxon>
        <taxon>ecological metagenomes</taxon>
    </lineage>
</organism>
<feature type="transmembrane region" description="Helical" evidence="1">
    <location>
        <begin position="53"/>
        <end position="74"/>
    </location>
</feature>
<evidence type="ECO:0008006" key="3">
    <source>
        <dbReference type="Google" id="ProtNLM"/>
    </source>
</evidence>
<proteinExistence type="predicted"/>
<keyword evidence="1" id="KW-0812">Transmembrane</keyword>
<evidence type="ECO:0000313" key="2">
    <source>
        <dbReference type="EMBL" id="SVA92100.1"/>
    </source>
</evidence>